<evidence type="ECO:0000313" key="3">
    <source>
        <dbReference type="Proteomes" id="UP001152888"/>
    </source>
</evidence>
<protein>
    <submittedName>
        <fullName evidence="2">Uncharacterized protein</fullName>
    </submittedName>
</protein>
<gene>
    <name evidence="2" type="ORF">ACAOBT_LOCUS10417</name>
</gene>
<dbReference type="EMBL" id="CAKOFQ010006806">
    <property type="protein sequence ID" value="CAH1973207.1"/>
    <property type="molecule type" value="Genomic_DNA"/>
</dbReference>
<dbReference type="Proteomes" id="UP001152888">
    <property type="component" value="Unassembled WGS sequence"/>
</dbReference>
<evidence type="ECO:0000256" key="1">
    <source>
        <dbReference type="SAM" id="MobiDB-lite"/>
    </source>
</evidence>
<keyword evidence="3" id="KW-1185">Reference proteome</keyword>
<accession>A0A9P0KG33</accession>
<feature type="compositionally biased region" description="Polar residues" evidence="1">
    <location>
        <begin position="249"/>
        <end position="263"/>
    </location>
</feature>
<name>A0A9P0KG33_ACAOB</name>
<reference evidence="2" key="1">
    <citation type="submission" date="2022-03" db="EMBL/GenBank/DDBJ databases">
        <authorList>
            <person name="Sayadi A."/>
        </authorList>
    </citation>
    <scope>NUCLEOTIDE SEQUENCE</scope>
</reference>
<organism evidence="2 3">
    <name type="scientific">Acanthoscelides obtectus</name>
    <name type="common">Bean weevil</name>
    <name type="synonym">Bruchus obtectus</name>
    <dbReference type="NCBI Taxonomy" id="200917"/>
    <lineage>
        <taxon>Eukaryota</taxon>
        <taxon>Metazoa</taxon>
        <taxon>Ecdysozoa</taxon>
        <taxon>Arthropoda</taxon>
        <taxon>Hexapoda</taxon>
        <taxon>Insecta</taxon>
        <taxon>Pterygota</taxon>
        <taxon>Neoptera</taxon>
        <taxon>Endopterygota</taxon>
        <taxon>Coleoptera</taxon>
        <taxon>Polyphaga</taxon>
        <taxon>Cucujiformia</taxon>
        <taxon>Chrysomeloidea</taxon>
        <taxon>Chrysomelidae</taxon>
        <taxon>Bruchinae</taxon>
        <taxon>Bruchini</taxon>
        <taxon>Acanthoscelides</taxon>
    </lineage>
</organism>
<feature type="compositionally biased region" description="Polar residues" evidence="1">
    <location>
        <begin position="210"/>
        <end position="228"/>
    </location>
</feature>
<dbReference type="OrthoDB" id="6746341at2759"/>
<sequence length="494" mass="55465">MHEYAIRKFPSCSSLCSIYKHGYEEYPCCRGCLSRKSKSKRNYLLRHESSVELYNLLQGQNSVAVDERQQEGKSYTLISFACHGFQTFHSYTLMPNSAPNSKACLCKSIEPMVGEEMNEAPLAESPAAVPPKKEKIKCCALFKKKKKMDRRETSINNGRMSRKTMKGIMGEGKGDDANREIRIVLCSGTCESSSATNTAATASAAASMVFSPNNDRMRETTNSAPSKYQQEKRDQINQSPKDKRHLSDAVTQTSLVNDDSKTGSSRATFARKQSFGIGTGRKCNCQEQLEVLKMLIKMEAKQNYRLISNIMKELSYQREEVHRLTNLYEDALSGSRRRDDIFGSDLCVCLSMCKCKKCSGKSNSKHVKDVLNRSVKSDSFDLSEKSENKKDGLSVYSMYGQETSAKNMIVKNSSKTVCCVQDEVTNVESSKERRENTECNCTCPTVECKSVSFVPEPELKLGEEKKEVSSSCPMLRKVLDLLNFRRRSSVVPVN</sequence>
<dbReference type="AlphaFoldDB" id="A0A9P0KG33"/>
<comment type="caution">
    <text evidence="2">The sequence shown here is derived from an EMBL/GenBank/DDBJ whole genome shotgun (WGS) entry which is preliminary data.</text>
</comment>
<evidence type="ECO:0000313" key="2">
    <source>
        <dbReference type="EMBL" id="CAH1973207.1"/>
    </source>
</evidence>
<feature type="region of interest" description="Disordered" evidence="1">
    <location>
        <begin position="209"/>
        <end position="263"/>
    </location>
</feature>
<proteinExistence type="predicted"/>